<dbReference type="Proteomes" id="UP001154420">
    <property type="component" value="Unassembled WGS sequence"/>
</dbReference>
<sequence length="229" mass="26393">MQEAMGNLDLRGCVVTADALNTQKETARAIVKKAHGDYCLALKENQKTVYNEVKEYFADEKLLKETMAADGKYLKETEKKSGSIVTREYFITDDIKWFEDRKEWEKLSSIGYERKIITRTGADGTVREERYFLCSIKPNAELFSIAARRHWNIENNLHWALDIVFSEDKLRSKEKNGIHNLGLSEGVNNYVSLDFFLSRFLPTIISRKPSIYKGLWALPTPGLWNKVEG</sequence>
<dbReference type="AlphaFoldDB" id="A0A9X5GUU5"/>
<dbReference type="GO" id="GO:0006313">
    <property type="term" value="P:DNA transposition"/>
    <property type="evidence" value="ECO:0007669"/>
    <property type="project" value="InterPro"/>
</dbReference>
<dbReference type="InterPro" id="IPR051698">
    <property type="entry name" value="Transposase_11-like"/>
</dbReference>
<feature type="domain" description="Transposase IS4-like" evidence="1">
    <location>
        <begin position="8"/>
        <end position="180"/>
    </location>
</feature>
<dbReference type="InterPro" id="IPR002559">
    <property type="entry name" value="Transposase_11"/>
</dbReference>
<evidence type="ECO:0000313" key="3">
    <source>
        <dbReference type="Proteomes" id="UP001154420"/>
    </source>
</evidence>
<reference evidence="2" key="1">
    <citation type="submission" date="2018-09" db="EMBL/GenBank/DDBJ databases">
        <title>Murine metabolic-syndrome-specific gut microbial biobank.</title>
        <authorList>
            <person name="Liu C."/>
        </authorList>
    </citation>
    <scope>NUCLEOTIDE SEQUENCE</scope>
    <source>
        <strain evidence="2">D42-62</strain>
    </source>
</reference>
<comment type="caution">
    <text evidence="2">The sequence shown here is derived from an EMBL/GenBank/DDBJ whole genome shotgun (WGS) entry which is preliminary data.</text>
</comment>
<protein>
    <submittedName>
        <fullName evidence="2">ISAs1 family transposase</fullName>
    </submittedName>
</protein>
<accession>A0A9X5GUU5</accession>
<dbReference type="PANTHER" id="PTHR30298:SF0">
    <property type="entry name" value="PROTEIN YBFL-RELATED"/>
    <property type="match status" value="1"/>
</dbReference>
<organism evidence="2 3">
    <name type="scientific">Parablautia muri</name>
    <dbReference type="NCBI Taxonomy" id="2320879"/>
    <lineage>
        <taxon>Bacteria</taxon>
        <taxon>Bacillati</taxon>
        <taxon>Bacillota</taxon>
        <taxon>Clostridia</taxon>
        <taxon>Lachnospirales</taxon>
        <taxon>Lachnospiraceae</taxon>
        <taxon>Parablautia</taxon>
    </lineage>
</organism>
<dbReference type="NCBIfam" id="NF033564">
    <property type="entry name" value="transpos_ISAs1"/>
    <property type="match status" value="1"/>
</dbReference>
<proteinExistence type="predicted"/>
<dbReference type="GO" id="GO:0004803">
    <property type="term" value="F:transposase activity"/>
    <property type="evidence" value="ECO:0007669"/>
    <property type="project" value="InterPro"/>
</dbReference>
<gene>
    <name evidence="2" type="ORF">D5281_22280</name>
</gene>
<dbReference type="PANTHER" id="PTHR30298">
    <property type="entry name" value="H REPEAT-ASSOCIATED PREDICTED TRANSPOSASE"/>
    <property type="match status" value="1"/>
</dbReference>
<dbReference type="EMBL" id="QZDT01000071">
    <property type="protein sequence ID" value="NBJ95200.1"/>
    <property type="molecule type" value="Genomic_DNA"/>
</dbReference>
<dbReference type="Pfam" id="PF01609">
    <property type="entry name" value="DDE_Tnp_1"/>
    <property type="match status" value="1"/>
</dbReference>
<evidence type="ECO:0000259" key="1">
    <source>
        <dbReference type="Pfam" id="PF01609"/>
    </source>
</evidence>
<dbReference type="InterPro" id="IPR047647">
    <property type="entry name" value="ISAs1_transpos"/>
</dbReference>
<dbReference type="GO" id="GO:0003677">
    <property type="term" value="F:DNA binding"/>
    <property type="evidence" value="ECO:0007669"/>
    <property type="project" value="InterPro"/>
</dbReference>
<name>A0A9X5GUU5_9FIRM</name>
<keyword evidence="3" id="KW-1185">Reference proteome</keyword>
<evidence type="ECO:0000313" key="2">
    <source>
        <dbReference type="EMBL" id="NBJ95200.1"/>
    </source>
</evidence>